<name>A0ABN7JSL3_9HYPH</name>
<protein>
    <submittedName>
        <fullName evidence="4">Extensin</fullName>
    </submittedName>
</protein>
<accession>A0ABN7JSL3</accession>
<feature type="signal peptide" evidence="2">
    <location>
        <begin position="1"/>
        <end position="21"/>
    </location>
</feature>
<reference evidence="4 5" key="1">
    <citation type="submission" date="2020-11" db="EMBL/GenBank/DDBJ databases">
        <authorList>
            <person name="Lassalle F."/>
        </authorList>
    </citation>
    <scope>NUCLEOTIDE SEQUENCE [LARGE SCALE GENOMIC DNA]</scope>
    <source>
        <strain evidence="4 5">JC140</strain>
    </source>
</reference>
<evidence type="ECO:0000313" key="5">
    <source>
        <dbReference type="Proteomes" id="UP000606921"/>
    </source>
</evidence>
<dbReference type="EMBL" id="CABFWF030000013">
    <property type="protein sequence ID" value="CAD7045745.1"/>
    <property type="molecule type" value="Genomic_DNA"/>
</dbReference>
<evidence type="ECO:0000259" key="3">
    <source>
        <dbReference type="Pfam" id="PF06904"/>
    </source>
</evidence>
<gene>
    <name evidence="4" type="ORF">REJC140_04001</name>
</gene>
<feature type="region of interest" description="Disordered" evidence="1">
    <location>
        <begin position="28"/>
        <end position="56"/>
    </location>
</feature>
<feature type="chain" id="PRO_5046687912" evidence="2">
    <location>
        <begin position="22"/>
        <end position="437"/>
    </location>
</feature>
<sequence>MAYASLSRRVLASLMITTMLASCSAEGLVPPASVDGETRVSSIGPMSEPSASQQPYQAPVAPVSQAGGGYVDPYAADLPVQSAPLENAPAAASTARAGELPMIDSDEAMPLSSAGSAGQVIPEEGVNMDAQFGFVDGGGAQVTGLAQEQDQMIAEGATAQPVVDGIGTDNPVALGSNAGMPSPQNDQMISIPPKRQGAGMQDGQGGGNLVWGDHSPVVARTRLPPQEPQQVSMLAPDNPMSERQPIRPRTVMPQSEVSCRAELRRLGVQFRDIPPIHDGPSCGIEHPVLLSGFSGNIALKPATKLNCQTTLALAKWVKFELAPSSRYRYLSGVKTIESMGGYSCRRMNNSRQKRNPMSEHARGNAIDLGKFVLKNGKRIDVRKKNIFAFRERGLLNTVRDDSCKYFHTVLGPGSNKEHWNHFHFDLRARRSGSKYCD</sequence>
<keyword evidence="5" id="KW-1185">Reference proteome</keyword>
<evidence type="ECO:0000256" key="1">
    <source>
        <dbReference type="SAM" id="MobiDB-lite"/>
    </source>
</evidence>
<dbReference type="Pfam" id="PF06904">
    <property type="entry name" value="Extensin-like_C"/>
    <property type="match status" value="1"/>
</dbReference>
<dbReference type="InterPro" id="IPR009683">
    <property type="entry name" value="Extensin-like_C"/>
</dbReference>
<dbReference type="Proteomes" id="UP000606921">
    <property type="component" value="Unassembled WGS sequence"/>
</dbReference>
<dbReference type="RefSeq" id="WP_142593320.1">
    <property type="nucleotide sequence ID" value="NZ_CABFWF030000013.1"/>
</dbReference>
<organism evidence="4 5">
    <name type="scientific">Pseudorhizobium endolithicum</name>
    <dbReference type="NCBI Taxonomy" id="1191678"/>
    <lineage>
        <taxon>Bacteria</taxon>
        <taxon>Pseudomonadati</taxon>
        <taxon>Pseudomonadota</taxon>
        <taxon>Alphaproteobacteria</taxon>
        <taxon>Hyphomicrobiales</taxon>
        <taxon>Rhizobiaceae</taxon>
        <taxon>Rhizobium/Agrobacterium group</taxon>
        <taxon>Pseudorhizobium</taxon>
    </lineage>
</organism>
<feature type="region of interest" description="Disordered" evidence="1">
    <location>
        <begin position="227"/>
        <end position="254"/>
    </location>
</feature>
<feature type="domain" description="Extensin-like C-terminal" evidence="3">
    <location>
        <begin position="258"/>
        <end position="436"/>
    </location>
</feature>
<keyword evidence="2" id="KW-0732">Signal</keyword>
<proteinExistence type="predicted"/>
<evidence type="ECO:0000256" key="2">
    <source>
        <dbReference type="SAM" id="SignalP"/>
    </source>
</evidence>
<evidence type="ECO:0000313" key="4">
    <source>
        <dbReference type="EMBL" id="CAD7045745.1"/>
    </source>
</evidence>
<comment type="caution">
    <text evidence="4">The sequence shown here is derived from an EMBL/GenBank/DDBJ whole genome shotgun (WGS) entry which is preliminary data.</text>
</comment>